<reference evidence="2" key="2">
    <citation type="submission" date="2021-01" db="UniProtKB">
        <authorList>
            <consortium name="EnsemblPlants"/>
        </authorList>
    </citation>
    <scope>IDENTIFICATION</scope>
</reference>
<evidence type="ECO:0008006" key="4">
    <source>
        <dbReference type="Google" id="ProtNLM"/>
    </source>
</evidence>
<dbReference type="InParanoid" id="A0A7N2M2F7"/>
<dbReference type="InterPro" id="IPR036770">
    <property type="entry name" value="Ankyrin_rpt-contain_sf"/>
</dbReference>
<proteinExistence type="predicted"/>
<evidence type="ECO:0000313" key="3">
    <source>
        <dbReference type="Proteomes" id="UP000594261"/>
    </source>
</evidence>
<dbReference type="SUPFAM" id="SSF48403">
    <property type="entry name" value="Ankyrin repeat"/>
    <property type="match status" value="1"/>
</dbReference>
<sequence length="85" mass="9311">MINNNLITAKNKIGTTALNFAAAFGNVEIAKAMLKINGELPNIATRGDNPMKPLFMAASAGLGWSFFIPRLGWLEMKRLKYLSLV</sequence>
<organism evidence="2 3">
    <name type="scientific">Quercus lobata</name>
    <name type="common">Valley oak</name>
    <dbReference type="NCBI Taxonomy" id="97700"/>
    <lineage>
        <taxon>Eukaryota</taxon>
        <taxon>Viridiplantae</taxon>
        <taxon>Streptophyta</taxon>
        <taxon>Embryophyta</taxon>
        <taxon>Tracheophyta</taxon>
        <taxon>Spermatophyta</taxon>
        <taxon>Magnoliopsida</taxon>
        <taxon>eudicotyledons</taxon>
        <taxon>Gunneridae</taxon>
        <taxon>Pentapetalae</taxon>
        <taxon>rosids</taxon>
        <taxon>fabids</taxon>
        <taxon>Fagales</taxon>
        <taxon>Fagaceae</taxon>
        <taxon>Quercus</taxon>
    </lineage>
</organism>
<dbReference type="Gramene" id="QL07p008555:mrna">
    <property type="protein sequence ID" value="QL07p008555:mrna:CDS:1"/>
    <property type="gene ID" value="QL07p008555"/>
</dbReference>
<feature type="transmembrane region" description="Helical" evidence="1">
    <location>
        <begin position="54"/>
        <end position="73"/>
    </location>
</feature>
<dbReference type="Gene3D" id="1.25.40.20">
    <property type="entry name" value="Ankyrin repeat-containing domain"/>
    <property type="match status" value="1"/>
</dbReference>
<keyword evidence="1" id="KW-1133">Transmembrane helix</keyword>
<accession>A0A7N2M2F7</accession>
<dbReference type="AlphaFoldDB" id="A0A7N2M2F7"/>
<dbReference type="EnsemblPlants" id="QL07p008555:mrna">
    <property type="protein sequence ID" value="QL07p008555:mrna:CDS:1"/>
    <property type="gene ID" value="QL07p008555"/>
</dbReference>
<dbReference type="EMBL" id="LRBV02000007">
    <property type="status" value="NOT_ANNOTATED_CDS"/>
    <property type="molecule type" value="Genomic_DNA"/>
</dbReference>
<evidence type="ECO:0000313" key="2">
    <source>
        <dbReference type="EnsemblPlants" id="QL07p008555:mrna:CDS:1"/>
    </source>
</evidence>
<name>A0A7N2M2F7_QUELO</name>
<keyword evidence="1" id="KW-0812">Transmembrane</keyword>
<evidence type="ECO:0000256" key="1">
    <source>
        <dbReference type="SAM" id="Phobius"/>
    </source>
</evidence>
<reference evidence="2 3" key="1">
    <citation type="journal article" date="2016" name="G3 (Bethesda)">
        <title>First Draft Assembly and Annotation of the Genome of a California Endemic Oak Quercus lobata Nee (Fagaceae).</title>
        <authorList>
            <person name="Sork V.L."/>
            <person name="Fitz-Gibbon S.T."/>
            <person name="Puiu D."/>
            <person name="Crepeau M."/>
            <person name="Gugger P.F."/>
            <person name="Sherman R."/>
            <person name="Stevens K."/>
            <person name="Langley C.H."/>
            <person name="Pellegrini M."/>
            <person name="Salzberg S.L."/>
        </authorList>
    </citation>
    <scope>NUCLEOTIDE SEQUENCE [LARGE SCALE GENOMIC DNA]</scope>
    <source>
        <strain evidence="2 3">cv. SW786</strain>
    </source>
</reference>
<keyword evidence="1" id="KW-0472">Membrane</keyword>
<protein>
    <recommendedName>
        <fullName evidence="4">Ankyrin repeat protein</fullName>
    </recommendedName>
</protein>
<keyword evidence="3" id="KW-1185">Reference proteome</keyword>
<dbReference type="Proteomes" id="UP000594261">
    <property type="component" value="Chromosome 7"/>
</dbReference>